<reference evidence="3 4" key="1">
    <citation type="journal article" date="2019" name="Nat. Med.">
        <title>A library of human gut bacterial isolates paired with longitudinal multiomics data enables mechanistic microbiome research.</title>
        <authorList>
            <person name="Poyet M."/>
            <person name="Groussin M."/>
            <person name="Gibbons S.M."/>
            <person name="Avila-Pacheco J."/>
            <person name="Jiang X."/>
            <person name="Kearney S.M."/>
            <person name="Perrotta A.R."/>
            <person name="Berdy B."/>
            <person name="Zhao S."/>
            <person name="Lieberman T.D."/>
            <person name="Swanson P.K."/>
            <person name="Smith M."/>
            <person name="Roesemann S."/>
            <person name="Alexander J.E."/>
            <person name="Rich S.A."/>
            <person name="Livny J."/>
            <person name="Vlamakis H."/>
            <person name="Clish C."/>
            <person name="Bullock K."/>
            <person name="Deik A."/>
            <person name="Scott J."/>
            <person name="Pierce K.A."/>
            <person name="Xavier R.J."/>
            <person name="Alm E.J."/>
        </authorList>
    </citation>
    <scope>NUCLEOTIDE SEQUENCE [LARGE SCALE GENOMIC DNA]</scope>
    <source>
        <strain evidence="1 3">BIOML-A4</strain>
        <strain evidence="2 4">BIOML-A5</strain>
    </source>
</reference>
<sequence length="66" mass="7449">MTGSRKKLDIHLLNPTLQEDLIPYSLRQEECAAEQLRDQLLVWAVSGRALIGWISRGPYLILTAAD</sequence>
<evidence type="ECO:0000313" key="3">
    <source>
        <dbReference type="Proteomes" id="UP000433575"/>
    </source>
</evidence>
<evidence type="ECO:0000313" key="4">
    <source>
        <dbReference type="Proteomes" id="UP000480929"/>
    </source>
</evidence>
<dbReference type="Proteomes" id="UP000480929">
    <property type="component" value="Unassembled WGS sequence"/>
</dbReference>
<protein>
    <submittedName>
        <fullName evidence="1">Uncharacterized protein</fullName>
    </submittedName>
</protein>
<organism evidence="1 3">
    <name type="scientific">Holdemania massiliensis</name>
    <dbReference type="NCBI Taxonomy" id="1468449"/>
    <lineage>
        <taxon>Bacteria</taxon>
        <taxon>Bacillati</taxon>
        <taxon>Bacillota</taxon>
        <taxon>Erysipelotrichia</taxon>
        <taxon>Erysipelotrichales</taxon>
        <taxon>Erysipelotrichaceae</taxon>
        <taxon>Holdemania</taxon>
    </lineage>
</organism>
<keyword evidence="4" id="KW-1185">Reference proteome</keyword>
<dbReference type="EMBL" id="WKPJ01000010">
    <property type="protein sequence ID" value="MSA89361.1"/>
    <property type="molecule type" value="Genomic_DNA"/>
</dbReference>
<dbReference type="EMBL" id="WKPI01000011">
    <property type="protein sequence ID" value="MSC33039.1"/>
    <property type="molecule type" value="Genomic_DNA"/>
</dbReference>
<dbReference type="Proteomes" id="UP000433575">
    <property type="component" value="Unassembled WGS sequence"/>
</dbReference>
<comment type="caution">
    <text evidence="1">The sequence shown here is derived from an EMBL/GenBank/DDBJ whole genome shotgun (WGS) entry which is preliminary data.</text>
</comment>
<dbReference type="AlphaFoldDB" id="A0A6N7S652"/>
<name>A0A6N7S652_9FIRM</name>
<proteinExistence type="predicted"/>
<accession>A0A6N7S652</accession>
<evidence type="ECO:0000313" key="1">
    <source>
        <dbReference type="EMBL" id="MSA89361.1"/>
    </source>
</evidence>
<gene>
    <name evidence="2" type="ORF">GKD88_07885</name>
    <name evidence="1" type="ORF">GKE08_08480</name>
</gene>
<dbReference type="RefSeq" id="WP_154238658.1">
    <property type="nucleotide sequence ID" value="NZ_CALJPI010000030.1"/>
</dbReference>
<evidence type="ECO:0000313" key="2">
    <source>
        <dbReference type="EMBL" id="MSC33039.1"/>
    </source>
</evidence>